<gene>
    <name evidence="1" type="ORF">EDD73_13525</name>
</gene>
<name>A0A4R2RF03_9FIRM</name>
<dbReference type="AlphaFoldDB" id="A0A4R2RF03"/>
<dbReference type="Proteomes" id="UP000294813">
    <property type="component" value="Unassembled WGS sequence"/>
</dbReference>
<keyword evidence="2" id="KW-1185">Reference proteome</keyword>
<comment type="caution">
    <text evidence="1">The sequence shown here is derived from an EMBL/GenBank/DDBJ whole genome shotgun (WGS) entry which is preliminary data.</text>
</comment>
<evidence type="ECO:0000313" key="2">
    <source>
        <dbReference type="Proteomes" id="UP000294813"/>
    </source>
</evidence>
<proteinExistence type="predicted"/>
<protein>
    <submittedName>
        <fullName evidence="1">Uncharacterized protein</fullName>
    </submittedName>
</protein>
<sequence length="57" mass="6411">MCCSYGPQSKSFSKIDGLKIVGENPSLGHYLKYRAKETAYLTSYITEEILNTIPGFF</sequence>
<evidence type="ECO:0000313" key="1">
    <source>
        <dbReference type="EMBL" id="TCP60637.1"/>
    </source>
</evidence>
<organism evidence="1 2">
    <name type="scientific">Heliophilum fasciatum</name>
    <dbReference type="NCBI Taxonomy" id="35700"/>
    <lineage>
        <taxon>Bacteria</taxon>
        <taxon>Bacillati</taxon>
        <taxon>Bacillota</taxon>
        <taxon>Clostridia</taxon>
        <taxon>Eubacteriales</taxon>
        <taxon>Heliobacteriaceae</taxon>
        <taxon>Heliophilum</taxon>
    </lineage>
</organism>
<accession>A0A4R2RF03</accession>
<reference evidence="1 2" key="1">
    <citation type="submission" date="2019-03" db="EMBL/GenBank/DDBJ databases">
        <title>Genomic Encyclopedia of Type Strains, Phase IV (KMG-IV): sequencing the most valuable type-strain genomes for metagenomic binning, comparative biology and taxonomic classification.</title>
        <authorList>
            <person name="Goeker M."/>
        </authorList>
    </citation>
    <scope>NUCLEOTIDE SEQUENCE [LARGE SCALE GENOMIC DNA]</scope>
    <source>
        <strain evidence="1 2">DSM 11170</strain>
    </source>
</reference>
<dbReference type="EMBL" id="SLXT01000035">
    <property type="protein sequence ID" value="TCP60637.1"/>
    <property type="molecule type" value="Genomic_DNA"/>
</dbReference>